<dbReference type="Proteomes" id="UP001175226">
    <property type="component" value="Unassembled WGS sequence"/>
</dbReference>
<evidence type="ECO:0000259" key="1">
    <source>
        <dbReference type="Pfam" id="PF06985"/>
    </source>
</evidence>
<dbReference type="PANTHER" id="PTHR33112:SF16">
    <property type="entry name" value="HETEROKARYON INCOMPATIBILITY DOMAIN-CONTAINING PROTEIN"/>
    <property type="match status" value="1"/>
</dbReference>
<reference evidence="2" key="1">
    <citation type="submission" date="2023-06" db="EMBL/GenBank/DDBJ databases">
        <authorList>
            <consortium name="Lawrence Berkeley National Laboratory"/>
            <person name="Ahrendt S."/>
            <person name="Sahu N."/>
            <person name="Indic B."/>
            <person name="Wong-Bajracharya J."/>
            <person name="Merenyi Z."/>
            <person name="Ke H.-M."/>
            <person name="Monk M."/>
            <person name="Kocsube S."/>
            <person name="Drula E."/>
            <person name="Lipzen A."/>
            <person name="Balint B."/>
            <person name="Henrissat B."/>
            <person name="Andreopoulos B."/>
            <person name="Martin F.M."/>
            <person name="Harder C.B."/>
            <person name="Rigling D."/>
            <person name="Ford K.L."/>
            <person name="Foster G.D."/>
            <person name="Pangilinan J."/>
            <person name="Papanicolaou A."/>
            <person name="Barry K."/>
            <person name="LaButti K."/>
            <person name="Viragh M."/>
            <person name="Koriabine M."/>
            <person name="Yan M."/>
            <person name="Riley R."/>
            <person name="Champramary S."/>
            <person name="Plett K.L."/>
            <person name="Tsai I.J."/>
            <person name="Slot J."/>
            <person name="Sipos G."/>
            <person name="Plett J."/>
            <person name="Nagy L.G."/>
            <person name="Grigoriev I.V."/>
        </authorList>
    </citation>
    <scope>NUCLEOTIDE SEQUENCE</scope>
    <source>
        <strain evidence="2">FPL87.14</strain>
    </source>
</reference>
<evidence type="ECO:0000313" key="2">
    <source>
        <dbReference type="EMBL" id="KAK0439558.1"/>
    </source>
</evidence>
<accession>A0AA39JFD4</accession>
<dbReference type="InterPro" id="IPR010730">
    <property type="entry name" value="HET"/>
</dbReference>
<evidence type="ECO:0000313" key="3">
    <source>
        <dbReference type="Proteomes" id="UP001175226"/>
    </source>
</evidence>
<dbReference type="Pfam" id="PF06985">
    <property type="entry name" value="HET"/>
    <property type="match status" value="1"/>
</dbReference>
<comment type="caution">
    <text evidence="2">The sequence shown here is derived from an EMBL/GenBank/DDBJ whole genome shotgun (WGS) entry which is preliminary data.</text>
</comment>
<dbReference type="EMBL" id="JAUEPT010000037">
    <property type="protein sequence ID" value="KAK0439558.1"/>
    <property type="molecule type" value="Genomic_DNA"/>
</dbReference>
<keyword evidence="3" id="KW-1185">Reference proteome</keyword>
<gene>
    <name evidence="2" type="ORF">EV421DRAFT_1713264</name>
</gene>
<protein>
    <submittedName>
        <fullName evidence="2">Heterokaryon incompatibility protein-domain-containing protein</fullName>
    </submittedName>
</protein>
<sequence length="557" mass="63594">MERSPPNIQKLVCDNCWRTVFSIKSFHIAWSAKSAPRRSKSAGFSYTTPTWAEMQHSIDSMQCRWCGFVSRMIMDCRTFQLRIRFSQRSDIADEGSGDAGPYAPSVNVDPITHLYLAVDNRPDFKYCVHTAEGDPAGRCIPQREILLNVDSSTAYDLIRQSIDRCLRHKFCPSPRCIPLPTRVIDYKDNPPRLFVSSQGIEDKYVALSYVWGCKEQPHCTKQQNLDSYTKCIPLEYIPTTIMDALRVTRTLGLRYLWVDAFCIIQDSKDDKAREIKQIRRIFHNAYLTIVAASADTVYDGFLHERRPPEPTATMLPFRCPEGVLGTMQLRMGQHAPANPIDERAWCLEEHVLSPRRLIYSSHTLQYECQTMHVNVNGAPNFVSPDNGIPYLPYHIFLSKIPLSSNPPKDNNMIWDITLVAYTRRTVTWAERPAQRPWQVLLKQFKRVWPNSKYIAGLWEHQLPGCLLWNNHGGSQCRDRPALNLAPSWSWASTNGEVSTNYLDDVNEGIIFNRDTIECNVVPAHPGNPYGSVQGGSLVLDIILHSALWDQSWVCCPT</sequence>
<dbReference type="PANTHER" id="PTHR33112">
    <property type="entry name" value="DOMAIN PROTEIN, PUTATIVE-RELATED"/>
    <property type="match status" value="1"/>
</dbReference>
<organism evidence="2 3">
    <name type="scientific">Armillaria borealis</name>
    <dbReference type="NCBI Taxonomy" id="47425"/>
    <lineage>
        <taxon>Eukaryota</taxon>
        <taxon>Fungi</taxon>
        <taxon>Dikarya</taxon>
        <taxon>Basidiomycota</taxon>
        <taxon>Agaricomycotina</taxon>
        <taxon>Agaricomycetes</taxon>
        <taxon>Agaricomycetidae</taxon>
        <taxon>Agaricales</taxon>
        <taxon>Marasmiineae</taxon>
        <taxon>Physalacriaceae</taxon>
        <taxon>Armillaria</taxon>
    </lineage>
</organism>
<feature type="domain" description="Heterokaryon incompatibility" evidence="1">
    <location>
        <begin position="204"/>
        <end position="349"/>
    </location>
</feature>
<dbReference type="AlphaFoldDB" id="A0AA39JFD4"/>
<proteinExistence type="predicted"/>
<name>A0AA39JFD4_9AGAR</name>